<feature type="region of interest" description="Disordered" evidence="10">
    <location>
        <begin position="434"/>
        <end position="462"/>
    </location>
</feature>
<organism evidence="12 13">
    <name type="scientific">Ridgeia piscesae</name>
    <name type="common">Tubeworm</name>
    <dbReference type="NCBI Taxonomy" id="27915"/>
    <lineage>
        <taxon>Eukaryota</taxon>
        <taxon>Metazoa</taxon>
        <taxon>Spiralia</taxon>
        <taxon>Lophotrochozoa</taxon>
        <taxon>Annelida</taxon>
        <taxon>Polychaeta</taxon>
        <taxon>Sedentaria</taxon>
        <taxon>Canalipalpata</taxon>
        <taxon>Sabellida</taxon>
        <taxon>Siboglinidae</taxon>
        <taxon>Ridgeia</taxon>
    </lineage>
</organism>
<evidence type="ECO:0000256" key="5">
    <source>
        <dbReference type="ARBA" id="ARBA00022553"/>
    </source>
</evidence>
<feature type="region of interest" description="Disordered" evidence="10">
    <location>
        <begin position="1"/>
        <end position="203"/>
    </location>
</feature>
<dbReference type="EMBL" id="JAODUO010000429">
    <property type="protein sequence ID" value="KAK2180736.1"/>
    <property type="molecule type" value="Genomic_DNA"/>
</dbReference>
<dbReference type="PROSITE" id="PS50835">
    <property type="entry name" value="IG_LIKE"/>
    <property type="match status" value="2"/>
</dbReference>
<keyword evidence="6" id="KW-0677">Repeat</keyword>
<evidence type="ECO:0000256" key="3">
    <source>
        <dbReference type="ARBA" id="ARBA00006692"/>
    </source>
</evidence>
<evidence type="ECO:0000256" key="7">
    <source>
        <dbReference type="ARBA" id="ARBA00023157"/>
    </source>
</evidence>
<gene>
    <name evidence="12" type="ORF">NP493_429g01130</name>
</gene>
<keyword evidence="5" id="KW-0597">Phosphoprotein</keyword>
<evidence type="ECO:0000256" key="2">
    <source>
        <dbReference type="ARBA" id="ARBA00004496"/>
    </source>
</evidence>
<dbReference type="PANTHER" id="PTHR35971">
    <property type="entry name" value="SI:DKEY-31G6.6"/>
    <property type="match status" value="1"/>
</dbReference>
<dbReference type="PANTHER" id="PTHR35971:SF5">
    <property type="entry name" value="OBSCURIN LIKE CYTOSKELETAL ADAPTOR 1"/>
    <property type="match status" value="1"/>
</dbReference>
<dbReference type="CDD" id="cd00096">
    <property type="entry name" value="Ig"/>
    <property type="match status" value="1"/>
</dbReference>
<dbReference type="InterPro" id="IPR013098">
    <property type="entry name" value="Ig_I-set"/>
</dbReference>
<evidence type="ECO:0000256" key="9">
    <source>
        <dbReference type="ARBA" id="ARBA00023319"/>
    </source>
</evidence>
<name>A0AAD9L0E3_RIDPI</name>
<evidence type="ECO:0000256" key="4">
    <source>
        <dbReference type="ARBA" id="ARBA00022490"/>
    </source>
</evidence>
<accession>A0AAD9L0E3</accession>
<feature type="compositionally biased region" description="Basic residues" evidence="10">
    <location>
        <begin position="1"/>
        <end position="14"/>
    </location>
</feature>
<dbReference type="Proteomes" id="UP001209878">
    <property type="component" value="Unassembled WGS sequence"/>
</dbReference>
<dbReference type="GO" id="GO:0005634">
    <property type="term" value="C:nucleus"/>
    <property type="evidence" value="ECO:0007669"/>
    <property type="project" value="UniProtKB-SubCell"/>
</dbReference>
<feature type="compositionally biased region" description="Basic and acidic residues" evidence="10">
    <location>
        <begin position="434"/>
        <end position="454"/>
    </location>
</feature>
<dbReference type="InterPro" id="IPR003599">
    <property type="entry name" value="Ig_sub"/>
</dbReference>
<dbReference type="InterPro" id="IPR036179">
    <property type="entry name" value="Ig-like_dom_sf"/>
</dbReference>
<keyword evidence="8" id="KW-0539">Nucleus</keyword>
<proteinExistence type="inferred from homology"/>
<dbReference type="InterPro" id="IPR007110">
    <property type="entry name" value="Ig-like_dom"/>
</dbReference>
<keyword evidence="9" id="KW-0393">Immunoglobulin domain</keyword>
<keyword evidence="7" id="KW-1015">Disulfide bond</keyword>
<keyword evidence="13" id="KW-1185">Reference proteome</keyword>
<protein>
    <recommendedName>
        <fullName evidence="11">Ig-like domain-containing protein</fullName>
    </recommendedName>
</protein>
<dbReference type="SMART" id="SM00409">
    <property type="entry name" value="IG"/>
    <property type="match status" value="2"/>
</dbReference>
<dbReference type="SUPFAM" id="SSF48726">
    <property type="entry name" value="Immunoglobulin"/>
    <property type="match status" value="3"/>
</dbReference>
<dbReference type="InterPro" id="IPR003598">
    <property type="entry name" value="Ig_sub2"/>
</dbReference>
<keyword evidence="4" id="KW-0963">Cytoplasm</keyword>
<dbReference type="InterPro" id="IPR052385">
    <property type="entry name" value="Obscurin/Obscurin-like_Reg"/>
</dbReference>
<feature type="compositionally biased region" description="Basic and acidic residues" evidence="10">
    <location>
        <begin position="170"/>
        <end position="180"/>
    </location>
</feature>
<dbReference type="Gene3D" id="2.60.40.10">
    <property type="entry name" value="Immunoglobulins"/>
    <property type="match status" value="3"/>
</dbReference>
<feature type="domain" description="Ig-like" evidence="11">
    <location>
        <begin position="601"/>
        <end position="652"/>
    </location>
</feature>
<comment type="caution">
    <text evidence="12">The sequence shown here is derived from an EMBL/GenBank/DDBJ whole genome shotgun (WGS) entry which is preliminary data.</text>
</comment>
<dbReference type="AlphaFoldDB" id="A0AAD9L0E3"/>
<dbReference type="SMART" id="SM00408">
    <property type="entry name" value="IGc2"/>
    <property type="match status" value="1"/>
</dbReference>
<evidence type="ECO:0000256" key="6">
    <source>
        <dbReference type="ARBA" id="ARBA00022737"/>
    </source>
</evidence>
<dbReference type="FunFam" id="2.60.40.10:FF:000050">
    <property type="entry name" value="Titin isoform B"/>
    <property type="match status" value="1"/>
</dbReference>
<feature type="domain" description="Ig-like" evidence="11">
    <location>
        <begin position="507"/>
        <end position="593"/>
    </location>
</feature>
<dbReference type="InterPro" id="IPR013783">
    <property type="entry name" value="Ig-like_fold"/>
</dbReference>
<comment type="similarity">
    <text evidence="3">Belongs to the protein kinase superfamily. CAMK Ser/Thr protein kinase family.</text>
</comment>
<evidence type="ECO:0000259" key="11">
    <source>
        <dbReference type="PROSITE" id="PS50835"/>
    </source>
</evidence>
<evidence type="ECO:0000256" key="10">
    <source>
        <dbReference type="SAM" id="MobiDB-lite"/>
    </source>
</evidence>
<comment type="subcellular location">
    <subcellularLocation>
        <location evidence="2">Cytoplasm</location>
    </subcellularLocation>
    <subcellularLocation>
        <location evidence="1">Nucleus</location>
    </subcellularLocation>
</comment>
<reference evidence="12" key="1">
    <citation type="journal article" date="2023" name="Mol. Biol. Evol.">
        <title>Third-Generation Sequencing Reveals the Adaptive Role of the Epigenome in Three Deep-Sea Polychaetes.</title>
        <authorList>
            <person name="Perez M."/>
            <person name="Aroh O."/>
            <person name="Sun Y."/>
            <person name="Lan Y."/>
            <person name="Juniper S.K."/>
            <person name="Young C.R."/>
            <person name="Angers B."/>
            <person name="Qian P.Y."/>
        </authorList>
    </citation>
    <scope>NUCLEOTIDE SEQUENCE</scope>
    <source>
        <strain evidence="12">R07B-5</strain>
    </source>
</reference>
<feature type="compositionally biased region" description="Basic residues" evidence="10">
    <location>
        <begin position="144"/>
        <end position="154"/>
    </location>
</feature>
<evidence type="ECO:0000313" key="12">
    <source>
        <dbReference type="EMBL" id="KAK2180736.1"/>
    </source>
</evidence>
<dbReference type="GO" id="GO:0005737">
    <property type="term" value="C:cytoplasm"/>
    <property type="evidence" value="ECO:0007669"/>
    <property type="project" value="UniProtKB-SubCell"/>
</dbReference>
<feature type="compositionally biased region" description="Basic and acidic residues" evidence="10">
    <location>
        <begin position="15"/>
        <end position="127"/>
    </location>
</feature>
<sequence length="652" mass="74874">MLKTKRRRMKRKKKKDAEDKKKKDEEDKKKAAAELEIKKKKAADELALKKKKEADELALKKKKEADELALKKKKEADELALKKKKEADELALKKKKEADELALKKKKEEEEKKKADDAKKKEADKGKNGPVVPEVITPQDSTPKKKAPPKKKKGDKSPDKDSGSTNSARKLSDAVEPGKKEPRRKSSARGSVDLVSEKGGGTGEAKELLVEEEEMGKFFKRKPKNQVVLEGEDLLVEAVLLKPAKILHWYRGRKQLKTDMRFTINYDEATGKTSMALKRAKYADEAKYKIAIESESGEELDFTGFSVFVKAKTLLHVVCYRDLRRKRGSEDNPDWGDLSPLEQEKMAAEAANKGRRTSELEMTKFGLKKVEQPESEESADDEFARTPVVIVHNTEMQIFRGRRDSHPRQRRASLAEIIPDWPSLEWTEKPEFRMPEERRGSFDRRNSTDRRSSMEPDNPIQVKRVDVEQLEVQQKQRRNSMQMRRTSLAEVIPDWPLLQKRKAPEKPKDYWIKELSDCHCKEKDVIVHMDCEFNKPNATIRWYKNKIEIFTGQKYNFSSEGGIFKLSIHRIGLEDGGTYTCQANDKKTSAVLHVEEKKILYKFTKRLADTASVKQKQTLVLECMISDPRPTVKWTKDGETIEVGSKTSLGVF</sequence>
<dbReference type="Pfam" id="PF07679">
    <property type="entry name" value="I-set"/>
    <property type="match status" value="2"/>
</dbReference>
<evidence type="ECO:0000256" key="8">
    <source>
        <dbReference type="ARBA" id="ARBA00023242"/>
    </source>
</evidence>
<evidence type="ECO:0000313" key="13">
    <source>
        <dbReference type="Proteomes" id="UP001209878"/>
    </source>
</evidence>
<evidence type="ECO:0000256" key="1">
    <source>
        <dbReference type="ARBA" id="ARBA00004123"/>
    </source>
</evidence>